<accession>A0A9N9INX2</accession>
<reference evidence="1" key="1">
    <citation type="submission" date="2021-06" db="EMBL/GenBank/DDBJ databases">
        <authorList>
            <person name="Kallberg Y."/>
            <person name="Tangrot J."/>
            <person name="Rosling A."/>
        </authorList>
    </citation>
    <scope>NUCLEOTIDE SEQUENCE</scope>
    <source>
        <strain evidence="1">UK204</strain>
    </source>
</reference>
<keyword evidence="2" id="KW-1185">Reference proteome</keyword>
<proteinExistence type="predicted"/>
<feature type="non-terminal residue" evidence="1">
    <location>
        <position position="40"/>
    </location>
</feature>
<dbReference type="EMBL" id="CAJVPQ010016291">
    <property type="protein sequence ID" value="CAG8745247.1"/>
    <property type="molecule type" value="Genomic_DNA"/>
</dbReference>
<gene>
    <name evidence="1" type="ORF">FCALED_LOCUS15912</name>
</gene>
<protein>
    <submittedName>
        <fullName evidence="1">6662_t:CDS:1</fullName>
    </submittedName>
</protein>
<evidence type="ECO:0000313" key="2">
    <source>
        <dbReference type="Proteomes" id="UP000789570"/>
    </source>
</evidence>
<dbReference type="AlphaFoldDB" id="A0A9N9INX2"/>
<evidence type="ECO:0000313" key="1">
    <source>
        <dbReference type="EMBL" id="CAG8745247.1"/>
    </source>
</evidence>
<dbReference type="Proteomes" id="UP000789570">
    <property type="component" value="Unassembled WGS sequence"/>
</dbReference>
<organism evidence="1 2">
    <name type="scientific">Funneliformis caledonium</name>
    <dbReference type="NCBI Taxonomy" id="1117310"/>
    <lineage>
        <taxon>Eukaryota</taxon>
        <taxon>Fungi</taxon>
        <taxon>Fungi incertae sedis</taxon>
        <taxon>Mucoromycota</taxon>
        <taxon>Glomeromycotina</taxon>
        <taxon>Glomeromycetes</taxon>
        <taxon>Glomerales</taxon>
        <taxon>Glomeraceae</taxon>
        <taxon>Funneliformis</taxon>
    </lineage>
</organism>
<sequence length="40" mass="4761">MSYKFFHIYTNISIDDIKDKNDKDVKNGKDIKDNKKIKVT</sequence>
<name>A0A9N9INX2_9GLOM</name>
<comment type="caution">
    <text evidence="1">The sequence shown here is derived from an EMBL/GenBank/DDBJ whole genome shotgun (WGS) entry which is preliminary data.</text>
</comment>